<organism evidence="3 4">
    <name type="scientific">Hydrangea phyllody phytoplasma</name>
    <dbReference type="NCBI Taxonomy" id="238673"/>
    <lineage>
        <taxon>Bacteria</taxon>
        <taxon>Bacillati</taxon>
        <taxon>Mycoplasmatota</taxon>
        <taxon>Mollicutes</taxon>
        <taxon>Acholeplasmatales</taxon>
        <taxon>Acholeplasmataceae</taxon>
        <taxon>Candidatus Phytoplasma</taxon>
        <taxon>16SrI (Aster yellows group)</taxon>
    </lineage>
</organism>
<dbReference type="PROSITE" id="PS00674">
    <property type="entry name" value="AAA"/>
    <property type="match status" value="1"/>
</dbReference>
<dbReference type="PANTHER" id="PTHR23076">
    <property type="entry name" value="METALLOPROTEASE M41 FTSH"/>
    <property type="match status" value="1"/>
</dbReference>
<name>A0ABQ1EJI4_9MOLU</name>
<feature type="domain" description="ATPase AAA-type core" evidence="2">
    <location>
        <begin position="2"/>
        <end position="78"/>
    </location>
</feature>
<protein>
    <recommendedName>
        <fullName evidence="2">ATPase AAA-type core domain-containing protein</fullName>
    </recommendedName>
</protein>
<keyword evidence="1" id="KW-0067">ATP-binding</keyword>
<evidence type="ECO:0000313" key="3">
    <source>
        <dbReference type="EMBL" id="GFZ75144.1"/>
    </source>
</evidence>
<comment type="caution">
    <text evidence="3">The sequence shown here is derived from an EMBL/GenBank/DDBJ whole genome shotgun (WGS) entry which is preliminary data.</text>
</comment>
<dbReference type="Gene3D" id="3.40.50.300">
    <property type="entry name" value="P-loop containing nucleotide triphosphate hydrolases"/>
    <property type="match status" value="1"/>
</dbReference>
<dbReference type="InterPro" id="IPR003960">
    <property type="entry name" value="ATPase_AAA_CS"/>
</dbReference>
<keyword evidence="4" id="KW-1185">Reference proteome</keyword>
<gene>
    <name evidence="3" type="ORF">HPP_1020</name>
</gene>
<dbReference type="Pfam" id="PF00004">
    <property type="entry name" value="AAA"/>
    <property type="match status" value="1"/>
</dbReference>
<reference evidence="3 4" key="1">
    <citation type="journal article" date="2021" name="J. Gen. Plant Pathol.">
        <title>Enrichment of phytoplasma genome DNA through a methyl-CpG binding domain-mediated method for efficient genome sequencing.</title>
        <authorList>
            <person name="Nijo T."/>
            <person name="Iwabuchi N."/>
            <person name="Tokuda R."/>
            <person name="Suzuki T."/>
            <person name="Matsumoto O."/>
            <person name="Miyazaki A."/>
            <person name="Maejima K."/>
            <person name="Oshima K."/>
            <person name="Namba S."/>
            <person name="Yamaji Y."/>
        </authorList>
    </citation>
    <scope>NUCLEOTIDE SEQUENCE [LARGE SCALE GENOMIC DNA]</scope>
    <source>
        <strain evidence="3 4">HP</strain>
    </source>
</reference>
<keyword evidence="1" id="KW-0547">Nucleotide-binding</keyword>
<dbReference type="EMBL" id="BMZZ01000002">
    <property type="protein sequence ID" value="GFZ75144.1"/>
    <property type="molecule type" value="Genomic_DNA"/>
</dbReference>
<dbReference type="SUPFAM" id="SSF52540">
    <property type="entry name" value="P-loop containing nucleoside triphosphate hydrolases"/>
    <property type="match status" value="1"/>
</dbReference>
<evidence type="ECO:0000259" key="2">
    <source>
        <dbReference type="Pfam" id="PF00004"/>
    </source>
</evidence>
<sequence length="79" mass="8887">MELFQEAKESNQPCIIFIDEIDAVGAKRSNNDEVYNKTLNQLLTELDGFNSKDRDPSKPIVVIGATNRPDILDKALLRP</sequence>
<proteinExistence type="inferred from homology"/>
<dbReference type="Proteomes" id="UP000677853">
    <property type="component" value="Unassembled WGS sequence"/>
</dbReference>
<comment type="similarity">
    <text evidence="1">Belongs to the AAA ATPase family.</text>
</comment>
<dbReference type="PANTHER" id="PTHR23076:SF97">
    <property type="entry name" value="ATP-DEPENDENT ZINC METALLOPROTEASE YME1L1"/>
    <property type="match status" value="1"/>
</dbReference>
<dbReference type="InterPro" id="IPR003959">
    <property type="entry name" value="ATPase_AAA_core"/>
</dbReference>
<evidence type="ECO:0000256" key="1">
    <source>
        <dbReference type="RuleBase" id="RU003651"/>
    </source>
</evidence>
<evidence type="ECO:0000313" key="4">
    <source>
        <dbReference type="Proteomes" id="UP000677853"/>
    </source>
</evidence>
<dbReference type="InterPro" id="IPR027417">
    <property type="entry name" value="P-loop_NTPase"/>
</dbReference>
<accession>A0ABQ1EJI4</accession>